<accession>A0ABW7UF63</accession>
<gene>
    <name evidence="2" type="ORF">ACH407_25770</name>
</gene>
<proteinExistence type="predicted"/>
<comment type="caution">
    <text evidence="2">The sequence shown here is derived from an EMBL/GenBank/DDBJ whole genome shotgun (WGS) entry which is preliminary data.</text>
</comment>
<reference evidence="2 3" key="1">
    <citation type="submission" date="2024-10" db="EMBL/GenBank/DDBJ databases">
        <title>The Natural Products Discovery Center: Release of the First 8490 Sequenced Strains for Exploring Actinobacteria Biosynthetic Diversity.</title>
        <authorList>
            <person name="Kalkreuter E."/>
            <person name="Kautsar S.A."/>
            <person name="Yang D."/>
            <person name="Bader C.D."/>
            <person name="Teijaro C.N."/>
            <person name="Fluegel L."/>
            <person name="Davis C.M."/>
            <person name="Simpson J.R."/>
            <person name="Lauterbach L."/>
            <person name="Steele A.D."/>
            <person name="Gui C."/>
            <person name="Meng S."/>
            <person name="Li G."/>
            <person name="Viehrig K."/>
            <person name="Ye F."/>
            <person name="Su P."/>
            <person name="Kiefer A.F."/>
            <person name="Nichols A."/>
            <person name="Cepeda A.J."/>
            <person name="Yan W."/>
            <person name="Fan B."/>
            <person name="Jiang Y."/>
            <person name="Adhikari A."/>
            <person name="Zheng C.-J."/>
            <person name="Schuster L."/>
            <person name="Cowan T.M."/>
            <person name="Smanski M.J."/>
            <person name="Chevrette M.G."/>
            <person name="De Carvalho L.P.S."/>
            <person name="Shen B."/>
        </authorList>
    </citation>
    <scope>NUCLEOTIDE SEQUENCE [LARGE SCALE GENOMIC DNA]</scope>
    <source>
        <strain evidence="2 3">NPDC020602</strain>
    </source>
</reference>
<dbReference type="Proteomes" id="UP001611339">
    <property type="component" value="Unassembled WGS sequence"/>
</dbReference>
<sequence>MDDLGTDPDGVARDRPTVTWTPDFANAAAYTAAVDTLRTEWSARGLTVEDVPAPAAGEPGGRAAGGSGVRATDDRGVELSLRPGRYDGEPTLTADGGCVRHQGYLTEW</sequence>
<evidence type="ECO:0000256" key="1">
    <source>
        <dbReference type="SAM" id="MobiDB-lite"/>
    </source>
</evidence>
<evidence type="ECO:0000313" key="2">
    <source>
        <dbReference type="EMBL" id="MFI1716967.1"/>
    </source>
</evidence>
<evidence type="ECO:0000313" key="3">
    <source>
        <dbReference type="Proteomes" id="UP001611339"/>
    </source>
</evidence>
<keyword evidence="3" id="KW-1185">Reference proteome</keyword>
<dbReference type="RefSeq" id="WP_398711208.1">
    <property type="nucleotide sequence ID" value="NZ_JBIRUI010000012.1"/>
</dbReference>
<organism evidence="2 3">
    <name type="scientific">Streptomyces litmocidini</name>
    <dbReference type="NCBI Taxonomy" id="67318"/>
    <lineage>
        <taxon>Bacteria</taxon>
        <taxon>Bacillati</taxon>
        <taxon>Actinomycetota</taxon>
        <taxon>Actinomycetes</taxon>
        <taxon>Kitasatosporales</taxon>
        <taxon>Streptomycetaceae</taxon>
        <taxon>Streptomyces</taxon>
    </lineage>
</organism>
<feature type="compositionally biased region" description="Gly residues" evidence="1">
    <location>
        <begin position="58"/>
        <end position="68"/>
    </location>
</feature>
<dbReference type="EMBL" id="JBIRUI010000012">
    <property type="protein sequence ID" value="MFI1716967.1"/>
    <property type="molecule type" value="Genomic_DNA"/>
</dbReference>
<name>A0ABW7UF63_9ACTN</name>
<protein>
    <submittedName>
        <fullName evidence="2">Uncharacterized protein</fullName>
    </submittedName>
</protein>
<feature type="region of interest" description="Disordered" evidence="1">
    <location>
        <begin position="49"/>
        <end position="75"/>
    </location>
</feature>